<reference evidence="8 9" key="1">
    <citation type="submission" date="2019-04" db="EMBL/GenBank/DDBJ databases">
        <title>The sequence and de novo assembly of Takifugu bimaculatus genome using PacBio and Hi-C technologies.</title>
        <authorList>
            <person name="Xu P."/>
            <person name="Liu B."/>
            <person name="Zhou Z."/>
        </authorList>
    </citation>
    <scope>NUCLEOTIDE SEQUENCE [LARGE SCALE GENOMIC DNA]</scope>
    <source>
        <strain evidence="8">TB-2018</strain>
        <tissue evidence="8">Muscle</tissue>
    </source>
</reference>
<evidence type="ECO:0000256" key="4">
    <source>
        <dbReference type="ARBA" id="ARBA00023242"/>
    </source>
</evidence>
<feature type="region of interest" description="Disordered" evidence="6">
    <location>
        <begin position="253"/>
        <end position="278"/>
    </location>
</feature>
<feature type="compositionally biased region" description="Polar residues" evidence="6">
    <location>
        <begin position="254"/>
        <end position="269"/>
    </location>
</feature>
<dbReference type="GO" id="GO:0005694">
    <property type="term" value="C:chromosome"/>
    <property type="evidence" value="ECO:0007669"/>
    <property type="project" value="UniProtKB-SubCell"/>
</dbReference>
<dbReference type="PROSITE" id="PS50815">
    <property type="entry name" value="HORMA"/>
    <property type="match status" value="1"/>
</dbReference>
<dbReference type="GO" id="GO:0051321">
    <property type="term" value="P:meiotic cell cycle"/>
    <property type="evidence" value="ECO:0007669"/>
    <property type="project" value="UniProtKB-KW"/>
</dbReference>
<evidence type="ECO:0000256" key="2">
    <source>
        <dbReference type="ARBA" id="ARBA00004286"/>
    </source>
</evidence>
<dbReference type="GO" id="GO:0005634">
    <property type="term" value="C:nucleus"/>
    <property type="evidence" value="ECO:0007669"/>
    <property type="project" value="UniProtKB-SubCell"/>
</dbReference>
<evidence type="ECO:0000256" key="6">
    <source>
        <dbReference type="SAM" id="MobiDB-lite"/>
    </source>
</evidence>
<proteinExistence type="predicted"/>
<dbReference type="EMBL" id="SWLE01000007">
    <property type="protein sequence ID" value="TNM97899.1"/>
    <property type="molecule type" value="Genomic_DNA"/>
</dbReference>
<dbReference type="InterPro" id="IPR003511">
    <property type="entry name" value="HORMA_dom"/>
</dbReference>
<dbReference type="AlphaFoldDB" id="A0A4Z2C0F0"/>
<keyword evidence="9" id="KW-1185">Reference proteome</keyword>
<dbReference type="InterPro" id="IPR036570">
    <property type="entry name" value="HORMA_dom_sf"/>
</dbReference>
<keyword evidence="3" id="KW-0158">Chromosome</keyword>
<dbReference type="Pfam" id="PF02301">
    <property type="entry name" value="HORMA"/>
    <property type="match status" value="1"/>
</dbReference>
<dbReference type="PANTHER" id="PTHR48225:SF4">
    <property type="entry name" value="ZEBRAFISH TESTIS-EXPRESSED 38"/>
    <property type="match status" value="1"/>
</dbReference>
<comment type="caution">
    <text evidence="8">The sequence shown here is derived from an EMBL/GenBank/DDBJ whole genome shotgun (WGS) entry which is preliminary data.</text>
</comment>
<keyword evidence="4" id="KW-0539">Nucleus</keyword>
<organism evidence="8 9">
    <name type="scientific">Takifugu bimaculatus</name>
    <dbReference type="NCBI Taxonomy" id="433685"/>
    <lineage>
        <taxon>Eukaryota</taxon>
        <taxon>Metazoa</taxon>
        <taxon>Chordata</taxon>
        <taxon>Craniata</taxon>
        <taxon>Vertebrata</taxon>
        <taxon>Euteleostomi</taxon>
        <taxon>Actinopterygii</taxon>
        <taxon>Neopterygii</taxon>
        <taxon>Teleostei</taxon>
        <taxon>Neoteleostei</taxon>
        <taxon>Acanthomorphata</taxon>
        <taxon>Eupercaria</taxon>
        <taxon>Tetraodontiformes</taxon>
        <taxon>Tetradontoidea</taxon>
        <taxon>Tetraodontidae</taxon>
        <taxon>Takifugu</taxon>
    </lineage>
</organism>
<name>A0A4Z2C0F0_9TELE</name>
<dbReference type="Gene3D" id="3.30.900.10">
    <property type="entry name" value="HORMA domain"/>
    <property type="match status" value="1"/>
</dbReference>
<comment type="subcellular location">
    <subcellularLocation>
        <location evidence="2">Chromosome</location>
    </subcellularLocation>
    <subcellularLocation>
        <location evidence="1">Nucleus</location>
    </subcellularLocation>
</comment>
<gene>
    <name evidence="8" type="ORF">fugu_014145</name>
</gene>
<dbReference type="Proteomes" id="UP000516260">
    <property type="component" value="Chromosome 15"/>
</dbReference>
<evidence type="ECO:0000256" key="5">
    <source>
        <dbReference type="ARBA" id="ARBA00023254"/>
    </source>
</evidence>
<dbReference type="SUPFAM" id="SSF56019">
    <property type="entry name" value="The spindle assembly checkpoint protein mad2"/>
    <property type="match status" value="1"/>
</dbReference>
<accession>A0A4Z2C0F0</accession>
<feature type="domain" description="HORMA" evidence="7">
    <location>
        <begin position="31"/>
        <end position="242"/>
    </location>
</feature>
<evidence type="ECO:0000256" key="1">
    <source>
        <dbReference type="ARBA" id="ARBA00004123"/>
    </source>
</evidence>
<dbReference type="InterPro" id="IPR051294">
    <property type="entry name" value="HORMA_MeioticProgression"/>
</dbReference>
<protein>
    <recommendedName>
        <fullName evidence="7">HORMA domain-containing protein</fullName>
    </recommendedName>
</protein>
<sequence length="278" mass="32645">MTIRVLHLLHYLYFHVLKWTGLFLNEHKTEQESLVFVKRMMAVAVSSITYLRGIFPEDAYRSRYLEDLCIKVLREECSNSGANKIVKWMMGCFDAMEKQYFSLTIQKTSVINRYMHPTVFLYLFLQCIIESYHFKFKYPEKGPQMDIQRNNEVEMHVPLENTKRASMLLIRKLFLLMQNLDILPNKVYLTMKLYYYDDITPAHYQPPGFKEGECDSLWFEGKAVHFRVGEVQTAFHTLKVRVSAKEDRLKKLQEGQQLNGTVQASQGDLPSSKRSEVG</sequence>
<evidence type="ECO:0000259" key="7">
    <source>
        <dbReference type="PROSITE" id="PS50815"/>
    </source>
</evidence>
<evidence type="ECO:0000313" key="9">
    <source>
        <dbReference type="Proteomes" id="UP000516260"/>
    </source>
</evidence>
<dbReference type="PANTHER" id="PTHR48225">
    <property type="entry name" value="HORMA DOMAIN-CONTAINING PROTEIN 1"/>
    <property type="match status" value="1"/>
</dbReference>
<evidence type="ECO:0000313" key="8">
    <source>
        <dbReference type="EMBL" id="TNM97899.1"/>
    </source>
</evidence>
<keyword evidence="5" id="KW-0469">Meiosis</keyword>
<evidence type="ECO:0000256" key="3">
    <source>
        <dbReference type="ARBA" id="ARBA00022454"/>
    </source>
</evidence>